<dbReference type="Proteomes" id="UP000265020">
    <property type="component" value="Unassembled WGS sequence"/>
</dbReference>
<evidence type="ECO:0000313" key="3">
    <source>
        <dbReference type="Ensembl" id="ENSCVAP00000023612.1"/>
    </source>
</evidence>
<proteinExistence type="predicted"/>
<dbReference type="Ensembl" id="ENSCVAT00000006275.1">
    <property type="protein sequence ID" value="ENSCVAP00000023612.1"/>
    <property type="gene ID" value="ENSCVAG00000007121.1"/>
</dbReference>
<feature type="region of interest" description="Disordered" evidence="2">
    <location>
        <begin position="478"/>
        <end position="499"/>
    </location>
</feature>
<protein>
    <submittedName>
        <fullName evidence="3">Cilia and flagella associated protein 99</fullName>
    </submittedName>
</protein>
<name>A0A3Q2DVA1_CYPVA</name>
<evidence type="ECO:0000313" key="4">
    <source>
        <dbReference type="Proteomes" id="UP000265020"/>
    </source>
</evidence>
<evidence type="ECO:0000256" key="2">
    <source>
        <dbReference type="SAM" id="MobiDB-lite"/>
    </source>
</evidence>
<dbReference type="OMA" id="VQDGRYC"/>
<feature type="coiled-coil region" evidence="1">
    <location>
        <begin position="224"/>
        <end position="346"/>
    </location>
</feature>
<organism evidence="3 4">
    <name type="scientific">Cyprinodon variegatus</name>
    <name type="common">Sheepshead minnow</name>
    <dbReference type="NCBI Taxonomy" id="28743"/>
    <lineage>
        <taxon>Eukaryota</taxon>
        <taxon>Metazoa</taxon>
        <taxon>Chordata</taxon>
        <taxon>Craniata</taxon>
        <taxon>Vertebrata</taxon>
        <taxon>Euteleostomi</taxon>
        <taxon>Actinopterygii</taxon>
        <taxon>Neopterygii</taxon>
        <taxon>Teleostei</taxon>
        <taxon>Neoteleostei</taxon>
        <taxon>Acanthomorphata</taxon>
        <taxon>Ovalentaria</taxon>
        <taxon>Atherinomorphae</taxon>
        <taxon>Cyprinodontiformes</taxon>
        <taxon>Cyprinodontidae</taxon>
        <taxon>Cyprinodon</taxon>
    </lineage>
</organism>
<dbReference type="PANTHER" id="PTHR34649:SF1">
    <property type="entry name" value="CILIA- AND FLAGELLA-ASSOCIATED PROTEIN 99"/>
    <property type="match status" value="1"/>
</dbReference>
<dbReference type="InterPro" id="IPR039341">
    <property type="entry name" value="CFAP99"/>
</dbReference>
<accession>A0A3Q2DVA1</accession>
<feature type="region of interest" description="Disordered" evidence="2">
    <location>
        <begin position="138"/>
        <end position="163"/>
    </location>
</feature>
<feature type="compositionally biased region" description="Basic and acidic residues" evidence="2">
    <location>
        <begin position="478"/>
        <end position="487"/>
    </location>
</feature>
<dbReference type="GeneTree" id="ENSGT00500000045231"/>
<dbReference type="STRING" id="28743.ENSCVAP00000023612"/>
<keyword evidence="1" id="KW-0175">Coiled coil</keyword>
<evidence type="ECO:0000256" key="1">
    <source>
        <dbReference type="SAM" id="Coils"/>
    </source>
</evidence>
<sequence>GCVEYKKLLDVVISAFYVGNKKWLRRSDRSQFIVICYLTIFSLDELGLKNFSSIVKSLGTQKMHLFLHFFLSNLTHLIQEELNSIYEAEFVQKNLVGPLLRWRPEINLLLDQLDAAKELEVRKAAVKTTQCEEFNLTKPRPHLPPIPEPISVQEKSKPVPNSTYTAPKEMQIIEEIKEKNQQKAEVQRLLLPSSSQNRFWLLIITCNLENSKIERLVEGGRDPLSILQREREILKREHKEQVQRTELKRLETQICKKEVALARTRITEQNLKAAQLKKEELMKRYAEKRLQEEEQFRELAKQVAEGEKNAKAAKEKITKLKQKIVKEVSEQNQELLRQALEEQQKELCRKFQIIHEIHVIETLPRIRLNGFDDTEVSRFHTQLHGSLGMSLAELKVRLALLRQRQQKEEEERRSLIVAERQKKKQEMQEALEKIELHRRVLAKEEKKAKQKLLQQFVAQDETILALKKKLEEKTQECQRVKQTEMSRTKPAKKTSTGPPAQVSLPQEFILLVFEFLHLQLIILFIFFSQKDVKTWEELEQSLARYIQDTP</sequence>
<keyword evidence="4" id="KW-1185">Reference proteome</keyword>
<reference evidence="3" key="2">
    <citation type="submission" date="2025-09" db="UniProtKB">
        <authorList>
            <consortium name="Ensembl"/>
        </authorList>
    </citation>
    <scope>IDENTIFICATION</scope>
</reference>
<dbReference type="PANTHER" id="PTHR34649">
    <property type="entry name" value="CILIA- AND FLAGELLA-ASSOCIATED PROTEIN 99"/>
    <property type="match status" value="1"/>
</dbReference>
<dbReference type="AlphaFoldDB" id="A0A3Q2DVA1"/>
<reference evidence="3" key="1">
    <citation type="submission" date="2025-08" db="UniProtKB">
        <authorList>
            <consortium name="Ensembl"/>
        </authorList>
    </citation>
    <scope>IDENTIFICATION</scope>
</reference>